<reference evidence="2" key="1">
    <citation type="journal article" date="2020" name="mSystems">
        <title>Genome- and Community-Level Interaction Insights into Carbon Utilization and Element Cycling Functions of Hydrothermarchaeota in Hydrothermal Sediment.</title>
        <authorList>
            <person name="Zhou Z."/>
            <person name="Liu Y."/>
            <person name="Xu W."/>
            <person name="Pan J."/>
            <person name="Luo Z.H."/>
            <person name="Li M."/>
        </authorList>
    </citation>
    <scope>NUCLEOTIDE SEQUENCE [LARGE SCALE GENOMIC DNA]</scope>
    <source>
        <strain evidence="2">HyVt-74</strain>
    </source>
</reference>
<dbReference type="EMBL" id="DRTB01000200">
    <property type="protein sequence ID" value="HHE04937.1"/>
    <property type="molecule type" value="Genomic_DNA"/>
</dbReference>
<dbReference type="AlphaFoldDB" id="A0A7C5DC64"/>
<feature type="domain" description="GWxTD" evidence="1">
    <location>
        <begin position="8"/>
        <end position="122"/>
    </location>
</feature>
<proteinExistence type="predicted"/>
<organism evidence="2">
    <name type="scientific">candidate division WOR-3 bacterium</name>
    <dbReference type="NCBI Taxonomy" id="2052148"/>
    <lineage>
        <taxon>Bacteria</taxon>
        <taxon>Bacteria division WOR-3</taxon>
    </lineage>
</organism>
<dbReference type="Proteomes" id="UP000886110">
    <property type="component" value="Unassembled WGS sequence"/>
</dbReference>
<dbReference type="InterPro" id="IPR030959">
    <property type="entry name" value="GWxTD_dom"/>
</dbReference>
<dbReference type="NCBIfam" id="TIGR04514">
    <property type="entry name" value="GWxTD_dom"/>
    <property type="match status" value="1"/>
</dbReference>
<dbReference type="Pfam" id="PF20094">
    <property type="entry name" value="GWxTD_dom"/>
    <property type="match status" value="1"/>
</dbReference>
<feature type="non-terminal residue" evidence="2">
    <location>
        <position position="1"/>
    </location>
</feature>
<protein>
    <submittedName>
        <fullName evidence="2">GWxTD domain-containing protein</fullName>
    </submittedName>
</protein>
<comment type="caution">
    <text evidence="2">The sequence shown here is derived from an EMBL/GenBank/DDBJ whole genome shotgun (WGS) entry which is preliminary data.</text>
</comment>
<evidence type="ECO:0000259" key="1">
    <source>
        <dbReference type="Pfam" id="PF20094"/>
    </source>
</evidence>
<sequence>SDSGKTVFLEKFWAKRDPNPATYNNEALEEFVKRIKYADENFSEISKKGRYTDRGRIYIKYGPPDEVIERSLELSTHPYFIWYYTSSRQAEFIFVDINENGTYEQVYSSIKNEPYDPMWQQYLLPEDTRRTIKR</sequence>
<evidence type="ECO:0000313" key="2">
    <source>
        <dbReference type="EMBL" id="HHE04937.1"/>
    </source>
</evidence>
<name>A0A7C5DC64_UNCW3</name>
<gene>
    <name evidence="2" type="ORF">ENL19_02615</name>
</gene>
<accession>A0A7C5DC64</accession>